<dbReference type="Proteomes" id="UP000216825">
    <property type="component" value="Chromosome"/>
</dbReference>
<evidence type="ECO:0000256" key="1">
    <source>
        <dbReference type="SAM" id="MobiDB-lite"/>
    </source>
</evidence>
<keyword evidence="3" id="KW-1185">Reference proteome</keyword>
<accession>A0A7D7Q4D3</accession>
<dbReference type="EMBL" id="CP059343">
    <property type="protein sequence ID" value="QMS56842.1"/>
    <property type="molecule type" value="Genomic_DNA"/>
</dbReference>
<evidence type="ECO:0000313" key="2">
    <source>
        <dbReference type="EMBL" id="QMS56842.1"/>
    </source>
</evidence>
<reference evidence="3" key="1">
    <citation type="submission" date="2017-08" db="EMBL/GenBank/DDBJ databases">
        <title>Draft Genome Sequence of Kocuria varians 80.</title>
        <authorList>
            <person name="Minaev M."/>
            <person name="Kurbakov K.A."/>
            <person name="Solodovnikova G.I."/>
            <person name="Kuznetsova O.A."/>
            <person name="Lisitsyn A.B."/>
        </authorList>
    </citation>
    <scope>NUCLEOTIDE SEQUENCE [LARGE SCALE GENOMIC DNA]</scope>
    <source>
        <strain evidence="3">80</strain>
    </source>
</reference>
<organism evidence="2 3">
    <name type="scientific">Kocuria varians</name>
    <name type="common">Micrococcus varians</name>
    <dbReference type="NCBI Taxonomy" id="1272"/>
    <lineage>
        <taxon>Bacteria</taxon>
        <taxon>Bacillati</taxon>
        <taxon>Actinomycetota</taxon>
        <taxon>Actinomycetes</taxon>
        <taxon>Micrococcales</taxon>
        <taxon>Micrococcaceae</taxon>
        <taxon>Kocuria</taxon>
    </lineage>
</organism>
<reference evidence="2 3" key="2">
    <citation type="submission" date="2020-07" db="EMBL/GenBank/DDBJ databases">
        <title>Genome of starter culture bacteria Kocuria salsicia reveals its technological properties and safety for usage in meat industry.</title>
        <authorList>
            <person name="Michael M."/>
            <person name="Konstantin K."/>
            <person name="Evgenii K."/>
            <person name="Galina S."/>
            <person name="Oksana K."/>
            <person name="Andrei L."/>
        </authorList>
    </citation>
    <scope>NUCLEOTIDE SEQUENCE [LARGE SCALE GENOMIC DNA]</scope>
    <source>
        <strain evidence="2 3">80</strain>
    </source>
</reference>
<name>A0A7D7Q4D3_KOCVA</name>
<sequence>MSEERGELPGAELPATGLPGTRPGDAQLPTAELPATELQTLELQSPDLRDQEQGATEPPRTGLDPVDRVLAREAEIAELPVTQRAAAFEALHTELERILEERPGSLPSGLTGGAGMPGDAGQQRGPNEGGAHGRARSAR</sequence>
<proteinExistence type="predicted"/>
<feature type="region of interest" description="Disordered" evidence="1">
    <location>
        <begin position="100"/>
        <end position="139"/>
    </location>
</feature>
<protein>
    <submittedName>
        <fullName evidence="2">Uncharacterized protein</fullName>
    </submittedName>
</protein>
<dbReference type="AlphaFoldDB" id="A0A7D7Q4D3"/>
<dbReference type="KEGG" id="kvr:CIB50_0001561"/>
<feature type="region of interest" description="Disordered" evidence="1">
    <location>
        <begin position="1"/>
        <end position="66"/>
    </location>
</feature>
<gene>
    <name evidence="2" type="ORF">CIB50_0001561</name>
</gene>
<evidence type="ECO:0000313" key="3">
    <source>
        <dbReference type="Proteomes" id="UP000216825"/>
    </source>
</evidence>
<dbReference type="RefSeq" id="WP_094393669.1">
    <property type="nucleotide sequence ID" value="NZ_CP059343.1"/>
</dbReference>